<keyword evidence="4" id="KW-0472">Membrane</keyword>
<dbReference type="Pfam" id="PF01564">
    <property type="entry name" value="Spermine_synth"/>
    <property type="match status" value="1"/>
</dbReference>
<comment type="subcellular location">
    <subcellularLocation>
        <location evidence="4">Cell membrane</location>
        <topology evidence="4">Multi-pass membrane protein</topology>
    </subcellularLocation>
</comment>
<feature type="transmembrane region" description="Helical" evidence="4">
    <location>
        <begin position="108"/>
        <end position="128"/>
    </location>
</feature>
<proteinExistence type="inferred from homology"/>
<dbReference type="NCBIfam" id="NF037959">
    <property type="entry name" value="MFS_SpdSyn"/>
    <property type="match status" value="1"/>
</dbReference>
<evidence type="ECO:0000256" key="1">
    <source>
        <dbReference type="ARBA" id="ARBA00007867"/>
    </source>
</evidence>
<dbReference type="NCBIfam" id="NF002956">
    <property type="entry name" value="PRK03612.1"/>
    <property type="match status" value="1"/>
</dbReference>
<evidence type="ECO:0000256" key="4">
    <source>
        <dbReference type="HAMAP-Rule" id="MF_00198"/>
    </source>
</evidence>
<keyword evidence="4" id="KW-0812">Transmembrane</keyword>
<comment type="similarity">
    <text evidence="1 4">Belongs to the spermidine/spermine synthase family.</text>
</comment>
<dbReference type="InterPro" id="IPR030374">
    <property type="entry name" value="PABS"/>
</dbReference>
<dbReference type="PANTHER" id="PTHR43317:SF1">
    <property type="entry name" value="THERMOSPERMINE SYNTHASE ACAULIS5"/>
    <property type="match status" value="1"/>
</dbReference>
<dbReference type="Gene3D" id="3.40.50.150">
    <property type="entry name" value="Vaccinia Virus protein VP39"/>
    <property type="match status" value="1"/>
</dbReference>
<evidence type="ECO:0000313" key="8">
    <source>
        <dbReference type="Proteomes" id="UP000214618"/>
    </source>
</evidence>
<dbReference type="GO" id="GO:0010487">
    <property type="term" value="F:thermospermine synthase activity"/>
    <property type="evidence" value="ECO:0007669"/>
    <property type="project" value="UniProtKB-ARBA"/>
</dbReference>
<feature type="binding site" evidence="4">
    <location>
        <begin position="352"/>
        <end position="353"/>
    </location>
    <ligand>
        <name>S-methyl-5'-thioadenosine</name>
        <dbReference type="ChEBI" id="CHEBI:17509"/>
    </ligand>
</feature>
<dbReference type="CDD" id="cd02440">
    <property type="entry name" value="AdoMet_MTases"/>
    <property type="match status" value="1"/>
</dbReference>
<dbReference type="GO" id="GO:0005886">
    <property type="term" value="C:plasma membrane"/>
    <property type="evidence" value="ECO:0007669"/>
    <property type="project" value="UniProtKB-SubCell"/>
</dbReference>
<reference evidence="7 8" key="1">
    <citation type="submission" date="2016-10" db="EMBL/GenBank/DDBJ databases">
        <title>The whole genome sequencing and assembly of Bacillus simplex DSM 1321 strain.</title>
        <authorList>
            <person name="Park M.-K."/>
            <person name="Lee Y.-J."/>
            <person name="Yi H."/>
            <person name="Bahn Y.-S."/>
            <person name="Kim J.F."/>
            <person name="Lee D.-W."/>
        </authorList>
    </citation>
    <scope>NUCLEOTIDE SEQUENCE [LARGE SCALE GENOMIC DNA]</scope>
    <source>
        <strain evidence="7 8">DSM 1321</strain>
    </source>
</reference>
<dbReference type="EMBL" id="CP017704">
    <property type="protein sequence ID" value="ASS92840.1"/>
    <property type="molecule type" value="Genomic_DNA"/>
</dbReference>
<evidence type="ECO:0000256" key="5">
    <source>
        <dbReference type="PROSITE-ProRule" id="PRU00354"/>
    </source>
</evidence>
<feature type="transmembrane region" description="Helical" evidence="4">
    <location>
        <begin position="12"/>
        <end position="31"/>
    </location>
</feature>
<feature type="binding site" evidence="4">
    <location>
        <position position="244"/>
    </location>
    <ligand>
        <name>S-methyl-5'-thioadenosine</name>
        <dbReference type="ChEBI" id="CHEBI:17509"/>
    </ligand>
</feature>
<comment type="caution">
    <text evidence="4">Lacks conserved residue(s) required for the propagation of feature annotation.</text>
</comment>
<keyword evidence="2 4" id="KW-0808">Transferase</keyword>
<dbReference type="AlphaFoldDB" id="A0A223EC79"/>
<dbReference type="InterPro" id="IPR001045">
    <property type="entry name" value="Spermi_synthase"/>
</dbReference>
<keyword evidence="4" id="KW-1003">Cell membrane</keyword>
<dbReference type="GO" id="GO:0008295">
    <property type="term" value="P:spermidine biosynthetic process"/>
    <property type="evidence" value="ECO:0007669"/>
    <property type="project" value="UniProtKB-UniRule"/>
</dbReference>
<comment type="pathway">
    <text evidence="4">Amine and polyamine biosynthesis; spermidine biosynthesis; spermidine from putrescine: step 1/1.</text>
</comment>
<feature type="domain" description="PABS" evidence="6">
    <location>
        <begin position="215"/>
        <end position="449"/>
    </location>
</feature>
<feature type="binding site" evidence="4">
    <location>
        <position position="318"/>
    </location>
    <ligand>
        <name>S-methyl-5'-thioadenosine</name>
        <dbReference type="ChEBI" id="CHEBI:17509"/>
    </ligand>
</feature>
<dbReference type="PANTHER" id="PTHR43317">
    <property type="entry name" value="THERMOSPERMINE SYNTHASE ACAULIS5"/>
    <property type="match status" value="1"/>
</dbReference>
<feature type="transmembrane region" description="Helical" evidence="4">
    <location>
        <begin position="170"/>
        <end position="188"/>
    </location>
</feature>
<dbReference type="SUPFAM" id="SSF53335">
    <property type="entry name" value="S-adenosyl-L-methionine-dependent methyltransferases"/>
    <property type="match status" value="1"/>
</dbReference>
<feature type="transmembrane region" description="Helical" evidence="4">
    <location>
        <begin position="75"/>
        <end position="96"/>
    </location>
</feature>
<comment type="subunit">
    <text evidence="4">Homodimer or homotetramer.</text>
</comment>
<feature type="transmembrane region" description="Helical" evidence="4">
    <location>
        <begin position="148"/>
        <end position="164"/>
    </location>
</feature>
<accession>A0A223EC79</accession>
<evidence type="ECO:0000256" key="3">
    <source>
        <dbReference type="ARBA" id="ARBA00023115"/>
    </source>
</evidence>
<comment type="function">
    <text evidence="4">Catalyzes the irreversible transfer of a propylamine group from the amino donor S-adenosylmethioninamine (decarboxy-AdoMet) to putrescine (1,4-diaminobutane) to yield spermidine.</text>
</comment>
<gene>
    <name evidence="4" type="primary">speE</name>
    <name evidence="7" type="ORF">BS1321_01920</name>
</gene>
<feature type="active site" description="Proton acceptor" evidence="4 5">
    <location>
        <position position="370"/>
    </location>
</feature>
<protein>
    <recommendedName>
        <fullName evidence="4">Polyamine aminopropyltransferase</fullName>
    </recommendedName>
    <alternativeName>
        <fullName evidence="4">Putrescine aminopropyltransferase</fullName>
        <shortName evidence="4">PAPT</shortName>
    </alternativeName>
    <alternativeName>
        <fullName evidence="4">Spermidine synthase</fullName>
        <shortName evidence="4">SPDS</shortName>
        <shortName evidence="4">SPDSY</shortName>
        <ecNumber evidence="4">2.5.1.16</ecNumber>
    </alternativeName>
</protein>
<keyword evidence="4" id="KW-1133">Transmembrane helix</keyword>
<keyword evidence="3 4" id="KW-0620">Polyamine biosynthesis</keyword>
<feature type="transmembrane region" description="Helical" evidence="4">
    <location>
        <begin position="43"/>
        <end position="63"/>
    </location>
</feature>
<evidence type="ECO:0000313" key="7">
    <source>
        <dbReference type="EMBL" id="ASS92840.1"/>
    </source>
</evidence>
<dbReference type="Proteomes" id="UP000214618">
    <property type="component" value="Chromosome"/>
</dbReference>
<dbReference type="GO" id="GO:0004766">
    <property type="term" value="F:spermidine synthase activity"/>
    <property type="evidence" value="ECO:0007669"/>
    <property type="project" value="UniProtKB-UniRule"/>
</dbReference>
<feature type="binding site" evidence="4">
    <location>
        <position position="298"/>
    </location>
    <ligand>
        <name>spermidine</name>
        <dbReference type="ChEBI" id="CHEBI:57834"/>
    </ligand>
</feature>
<dbReference type="InterPro" id="IPR029063">
    <property type="entry name" value="SAM-dependent_MTases_sf"/>
</dbReference>
<dbReference type="UniPathway" id="UPA00248">
    <property type="reaction ID" value="UER00314"/>
</dbReference>
<sequence length="515" mass="58385">MTERENHIQKRRIFTSSGIVSICGIVYQVLYGAAGGYLFGDSTKFYCLTIGLFLSGMGIGAMHSSKFHRHLMSKFVITEYLIALIGGFSIFSVFYIQANFGDSTAKVFLYAIIIITGYLTGLELPLLIRKSEEIDSDLKGSTANVLGWDYVGSLIGTVAFAFWLKPTLGLIKAGFFIAFINIVVALWISFAFKKEIKPNYIRLMGILLTVVIGLGFLYGERYAHTLEQKLYRDPIVFSKDTKYQKIIMTKDTGDLRLYQNGQLQFAESDEHRYHEALVHIPMSLSDKKTNVLVLGGGDGLATRELLKYKEIQKITLVDLDPEMTNLSKENPHLTKLNKNSFHSKKVHIINKDAFNYLKNADDLYDVILVDLPDPNNESLNKLYTWEFYSLVRNHLTPTGLVSIQSTSPVFATAAFWTISNTVKSTGLYVDNYHLDIPSFGNWGFTLASREKFDVENIKLEVKTTYLANEMIASLFYFGKDEDQDITIKGKHVDIPVNSLNRPDLLDLYENAWDYY</sequence>
<keyword evidence="4" id="KW-0745">Spermidine biosynthesis</keyword>
<dbReference type="PROSITE" id="PS51006">
    <property type="entry name" value="PABS_2"/>
    <property type="match status" value="1"/>
</dbReference>
<feature type="transmembrane region" description="Helical" evidence="4">
    <location>
        <begin position="200"/>
        <end position="219"/>
    </location>
</feature>
<dbReference type="EC" id="2.5.1.16" evidence="4"/>
<name>A0A223EC79_9BACI</name>
<dbReference type="OrthoDB" id="9793120at2"/>
<dbReference type="GeneID" id="56471480"/>
<organism evidence="7 8">
    <name type="scientific">Peribacillus simplex NBRC 15720 = DSM 1321</name>
    <dbReference type="NCBI Taxonomy" id="1349754"/>
    <lineage>
        <taxon>Bacteria</taxon>
        <taxon>Bacillati</taxon>
        <taxon>Bacillota</taxon>
        <taxon>Bacilli</taxon>
        <taxon>Bacillales</taxon>
        <taxon>Bacillaceae</taxon>
        <taxon>Peribacillus</taxon>
    </lineage>
</organism>
<evidence type="ECO:0000259" key="6">
    <source>
        <dbReference type="PROSITE" id="PS51006"/>
    </source>
</evidence>
<comment type="catalytic activity">
    <reaction evidence="4">
        <text>S-adenosyl 3-(methylsulfanyl)propylamine + putrescine = S-methyl-5'-thioadenosine + spermidine + H(+)</text>
        <dbReference type="Rhea" id="RHEA:12721"/>
        <dbReference type="ChEBI" id="CHEBI:15378"/>
        <dbReference type="ChEBI" id="CHEBI:17509"/>
        <dbReference type="ChEBI" id="CHEBI:57443"/>
        <dbReference type="ChEBI" id="CHEBI:57834"/>
        <dbReference type="ChEBI" id="CHEBI:326268"/>
        <dbReference type="EC" id="2.5.1.16"/>
    </reaction>
</comment>
<dbReference type="RefSeq" id="WP_063236479.1">
    <property type="nucleotide sequence ID" value="NZ_BCVO01000056.1"/>
</dbReference>
<dbReference type="HAMAP" id="MF_00198">
    <property type="entry name" value="Spermidine_synth"/>
    <property type="match status" value="1"/>
</dbReference>
<evidence type="ECO:0000256" key="2">
    <source>
        <dbReference type="ARBA" id="ARBA00022679"/>
    </source>
</evidence>
<feature type="binding site" evidence="4">
    <location>
        <position position="274"/>
    </location>
    <ligand>
        <name>spermidine</name>
        <dbReference type="ChEBI" id="CHEBI:57834"/>
    </ligand>
</feature>
<dbReference type="FunFam" id="3.40.50.150:FF:000088">
    <property type="entry name" value="Polyamine aminopropyltransferase"/>
    <property type="match status" value="1"/>
</dbReference>